<dbReference type="Proteomes" id="UP000663862">
    <property type="component" value="Unassembled WGS sequence"/>
</dbReference>
<protein>
    <submittedName>
        <fullName evidence="2">Uncharacterized protein</fullName>
    </submittedName>
</protein>
<dbReference type="AlphaFoldDB" id="A0A820TY59"/>
<proteinExistence type="predicted"/>
<gene>
    <name evidence="1" type="ORF">FME351_LOCUS9138</name>
    <name evidence="2" type="ORF">TSG867_LOCUS19251</name>
</gene>
<organism evidence="2 3">
    <name type="scientific">Rotaria socialis</name>
    <dbReference type="NCBI Taxonomy" id="392032"/>
    <lineage>
        <taxon>Eukaryota</taxon>
        <taxon>Metazoa</taxon>
        <taxon>Spiralia</taxon>
        <taxon>Gnathifera</taxon>
        <taxon>Rotifera</taxon>
        <taxon>Eurotatoria</taxon>
        <taxon>Bdelloidea</taxon>
        <taxon>Philodinida</taxon>
        <taxon>Philodinidae</taxon>
        <taxon>Rotaria</taxon>
    </lineage>
</organism>
<dbReference type="Proteomes" id="UP000663869">
    <property type="component" value="Unassembled WGS sequence"/>
</dbReference>
<accession>A0A820TY59</accession>
<evidence type="ECO:0000313" key="2">
    <source>
        <dbReference type="EMBL" id="CAF4478295.1"/>
    </source>
</evidence>
<dbReference type="EMBL" id="CAJOBQ010001335">
    <property type="protein sequence ID" value="CAF4478295.1"/>
    <property type="molecule type" value="Genomic_DNA"/>
</dbReference>
<comment type="caution">
    <text evidence="2">The sequence shown here is derived from an EMBL/GenBank/DDBJ whole genome shotgun (WGS) entry which is preliminary data.</text>
</comment>
<reference evidence="2" key="1">
    <citation type="submission" date="2021-02" db="EMBL/GenBank/DDBJ databases">
        <authorList>
            <person name="Nowell W R."/>
        </authorList>
    </citation>
    <scope>NUCLEOTIDE SEQUENCE</scope>
</reference>
<dbReference type="EMBL" id="CAJNYU010000987">
    <property type="protein sequence ID" value="CAF3401837.1"/>
    <property type="molecule type" value="Genomic_DNA"/>
</dbReference>
<name>A0A820TY59_9BILA</name>
<evidence type="ECO:0000313" key="3">
    <source>
        <dbReference type="Proteomes" id="UP000663862"/>
    </source>
</evidence>
<sequence length="228" mass="26588">MTTAQQLHPDLKELSQMPNTIFCQVETAIKTSTKLTDDYRKQCLQACCNAKDSFFRAQIDFTDEGQRLITRAMKLPVTDENNRRILHGEWKKMMIFTKTECKLILEPVQQIVQYLLKTDRFLGSIVVTVALLMKFVTVKQIRDSVHDTLQSVKEWISVNFPKCISISSKELKAEELLNQLNDLLHFMETDETDWLSDVKLECLQQRINIKNAALKQDRERFCVDNKLQ</sequence>
<evidence type="ECO:0000313" key="1">
    <source>
        <dbReference type="EMBL" id="CAF3401837.1"/>
    </source>
</evidence>